<dbReference type="InterPro" id="IPR036236">
    <property type="entry name" value="Znf_C2H2_sf"/>
</dbReference>
<reference evidence="12" key="1">
    <citation type="journal article" date="2017" name="Nat. Commun.">
        <title>The North American bullfrog draft genome provides insight into hormonal regulation of long noncoding RNA.</title>
        <authorList>
            <person name="Hammond S.A."/>
            <person name="Warren R.L."/>
            <person name="Vandervalk B.P."/>
            <person name="Kucuk E."/>
            <person name="Khan H."/>
            <person name="Gibb E.A."/>
            <person name="Pandoh P."/>
            <person name="Kirk H."/>
            <person name="Zhao Y."/>
            <person name="Jones M."/>
            <person name="Mungall A.J."/>
            <person name="Coope R."/>
            <person name="Pleasance S."/>
            <person name="Moore R.A."/>
            <person name="Holt R.A."/>
            <person name="Round J.M."/>
            <person name="Ohora S."/>
            <person name="Walle B.V."/>
            <person name="Veldhoen N."/>
            <person name="Helbing C.C."/>
            <person name="Birol I."/>
        </authorList>
    </citation>
    <scope>NUCLEOTIDE SEQUENCE [LARGE SCALE GENOMIC DNA]</scope>
</reference>
<feature type="domain" description="C2H2-type" evidence="10">
    <location>
        <begin position="88"/>
        <end position="115"/>
    </location>
</feature>
<dbReference type="EMBL" id="KV932626">
    <property type="protein sequence ID" value="PIO31827.1"/>
    <property type="molecule type" value="Genomic_DNA"/>
</dbReference>
<keyword evidence="3" id="KW-0479">Metal-binding</keyword>
<dbReference type="InterPro" id="IPR013087">
    <property type="entry name" value="Znf_C2H2_type"/>
</dbReference>
<feature type="non-terminal residue" evidence="11">
    <location>
        <position position="1"/>
    </location>
</feature>
<evidence type="ECO:0000259" key="10">
    <source>
        <dbReference type="PROSITE" id="PS50157"/>
    </source>
</evidence>
<evidence type="ECO:0000313" key="12">
    <source>
        <dbReference type="Proteomes" id="UP000228934"/>
    </source>
</evidence>
<dbReference type="SUPFAM" id="SSF57667">
    <property type="entry name" value="beta-beta-alpha zinc fingers"/>
    <property type="match status" value="1"/>
</dbReference>
<accession>A0A2G9RV86</accession>
<evidence type="ECO:0000256" key="2">
    <source>
        <dbReference type="ARBA" id="ARBA00004123"/>
    </source>
</evidence>
<dbReference type="PROSITE" id="PS50157">
    <property type="entry name" value="ZINC_FINGER_C2H2_2"/>
    <property type="match status" value="1"/>
</dbReference>
<comment type="function">
    <text evidence="1">May be involved in transcriptional regulation.</text>
</comment>
<keyword evidence="8" id="KW-0539">Nucleus</keyword>
<evidence type="ECO:0000256" key="5">
    <source>
        <dbReference type="ARBA" id="ARBA00022771"/>
    </source>
</evidence>
<proteinExistence type="predicted"/>
<dbReference type="OrthoDB" id="3437960at2759"/>
<evidence type="ECO:0000256" key="7">
    <source>
        <dbReference type="ARBA" id="ARBA00023125"/>
    </source>
</evidence>
<dbReference type="FunFam" id="3.30.160.60:FF:000478">
    <property type="entry name" value="Zinc finger protein 133"/>
    <property type="match status" value="1"/>
</dbReference>
<evidence type="ECO:0000313" key="11">
    <source>
        <dbReference type="EMBL" id="PIO31827.1"/>
    </source>
</evidence>
<evidence type="ECO:0000256" key="4">
    <source>
        <dbReference type="ARBA" id="ARBA00022737"/>
    </source>
</evidence>
<dbReference type="GO" id="GO:0003677">
    <property type="term" value="F:DNA binding"/>
    <property type="evidence" value="ECO:0007669"/>
    <property type="project" value="UniProtKB-KW"/>
</dbReference>
<protein>
    <recommendedName>
        <fullName evidence="10">C2H2-type domain-containing protein</fullName>
    </recommendedName>
</protein>
<evidence type="ECO:0000256" key="3">
    <source>
        <dbReference type="ARBA" id="ARBA00022723"/>
    </source>
</evidence>
<keyword evidence="5 9" id="KW-0863">Zinc-finger</keyword>
<keyword evidence="4" id="KW-0677">Repeat</keyword>
<evidence type="ECO:0000256" key="1">
    <source>
        <dbReference type="ARBA" id="ARBA00003767"/>
    </source>
</evidence>
<name>A0A2G9RV86_AQUCT</name>
<dbReference type="GO" id="GO:0008270">
    <property type="term" value="F:zinc ion binding"/>
    <property type="evidence" value="ECO:0007669"/>
    <property type="project" value="UniProtKB-KW"/>
</dbReference>
<dbReference type="AlphaFoldDB" id="A0A2G9RV86"/>
<dbReference type="Proteomes" id="UP000228934">
    <property type="component" value="Unassembled WGS sequence"/>
</dbReference>
<dbReference type="PROSITE" id="PS00028">
    <property type="entry name" value="ZINC_FINGER_C2H2_1"/>
    <property type="match status" value="1"/>
</dbReference>
<evidence type="ECO:0000256" key="6">
    <source>
        <dbReference type="ARBA" id="ARBA00022833"/>
    </source>
</evidence>
<keyword evidence="7" id="KW-0238">DNA-binding</keyword>
<evidence type="ECO:0000256" key="8">
    <source>
        <dbReference type="ARBA" id="ARBA00023242"/>
    </source>
</evidence>
<sequence>LNLDLANHVAVSLIALKCSLFLFLAGRDVDYRGLGLLLDPGEITLTLKVPTGPPSMDRSLHISDPAESLDIKPFDLPRSSPCPGDKTYSCSECGRCFTQMEHMMVHFRSHSGERPFSCSEREPFSLYGMRETVPVKVLSGDSSEDPHWRKAFFVFFVREMFYAEFHPPQTPQ</sequence>
<gene>
    <name evidence="11" type="ORF">AB205_0187620</name>
</gene>
<comment type="subcellular location">
    <subcellularLocation>
        <location evidence="2">Nucleus</location>
    </subcellularLocation>
</comment>
<organism evidence="11 12">
    <name type="scientific">Aquarana catesbeiana</name>
    <name type="common">American bullfrog</name>
    <name type="synonym">Rana catesbeiana</name>
    <dbReference type="NCBI Taxonomy" id="8400"/>
    <lineage>
        <taxon>Eukaryota</taxon>
        <taxon>Metazoa</taxon>
        <taxon>Chordata</taxon>
        <taxon>Craniata</taxon>
        <taxon>Vertebrata</taxon>
        <taxon>Euteleostomi</taxon>
        <taxon>Amphibia</taxon>
        <taxon>Batrachia</taxon>
        <taxon>Anura</taxon>
        <taxon>Neobatrachia</taxon>
        <taxon>Ranoidea</taxon>
        <taxon>Ranidae</taxon>
        <taxon>Aquarana</taxon>
    </lineage>
</organism>
<feature type="non-terminal residue" evidence="11">
    <location>
        <position position="172"/>
    </location>
</feature>
<keyword evidence="12" id="KW-1185">Reference proteome</keyword>
<evidence type="ECO:0000256" key="9">
    <source>
        <dbReference type="PROSITE-ProRule" id="PRU00042"/>
    </source>
</evidence>
<keyword evidence="6" id="KW-0862">Zinc</keyword>
<dbReference type="Gene3D" id="3.30.160.60">
    <property type="entry name" value="Classic Zinc Finger"/>
    <property type="match status" value="1"/>
</dbReference>
<dbReference type="GO" id="GO:0005634">
    <property type="term" value="C:nucleus"/>
    <property type="evidence" value="ECO:0007669"/>
    <property type="project" value="UniProtKB-SubCell"/>
</dbReference>